<evidence type="ECO:0000256" key="4">
    <source>
        <dbReference type="ARBA" id="ARBA00022989"/>
    </source>
</evidence>
<dbReference type="Proteomes" id="UP000617951">
    <property type="component" value="Unassembled WGS sequence"/>
</dbReference>
<comment type="similarity">
    <text evidence="2">Belongs to the DsbD family.</text>
</comment>
<feature type="domain" description="Cytochrome C biogenesis protein transmembrane" evidence="7">
    <location>
        <begin position="4"/>
        <end position="210"/>
    </location>
</feature>
<evidence type="ECO:0000256" key="1">
    <source>
        <dbReference type="ARBA" id="ARBA00004141"/>
    </source>
</evidence>
<evidence type="ECO:0000256" key="6">
    <source>
        <dbReference type="SAM" id="Phobius"/>
    </source>
</evidence>
<feature type="transmembrane region" description="Helical" evidence="6">
    <location>
        <begin position="195"/>
        <end position="217"/>
    </location>
</feature>
<reference evidence="8" key="1">
    <citation type="submission" date="2020-08" db="EMBL/GenBank/DDBJ databases">
        <title>Genome public.</title>
        <authorList>
            <person name="Liu C."/>
            <person name="Sun Q."/>
        </authorList>
    </citation>
    <scope>NUCLEOTIDE SEQUENCE</scope>
    <source>
        <strain evidence="8">NSJ-63</strain>
    </source>
</reference>
<dbReference type="RefSeq" id="WP_249280376.1">
    <property type="nucleotide sequence ID" value="NZ_JACRSS010000003.1"/>
</dbReference>
<keyword evidence="3 6" id="KW-0812">Transmembrane</keyword>
<accession>A0A926HW49</accession>
<evidence type="ECO:0000256" key="3">
    <source>
        <dbReference type="ARBA" id="ARBA00022692"/>
    </source>
</evidence>
<dbReference type="AlphaFoldDB" id="A0A926HW49"/>
<protein>
    <submittedName>
        <fullName evidence="8">Sulfite exporter TauE/SafE family protein</fullName>
    </submittedName>
</protein>
<dbReference type="PANTHER" id="PTHR31272:SF4">
    <property type="entry name" value="CYTOCHROME C-TYPE BIOGENESIS PROTEIN HI_1454-RELATED"/>
    <property type="match status" value="1"/>
</dbReference>
<keyword evidence="5 6" id="KW-0472">Membrane</keyword>
<keyword evidence="9" id="KW-1185">Reference proteome</keyword>
<comment type="subcellular location">
    <subcellularLocation>
        <location evidence="1">Membrane</location>
        <topology evidence="1">Multi-pass membrane protein</topology>
    </subcellularLocation>
</comment>
<dbReference type="EMBL" id="JACRSS010000003">
    <property type="protein sequence ID" value="MBC8538654.1"/>
    <property type="molecule type" value="Genomic_DNA"/>
</dbReference>
<dbReference type="GO" id="GO:0016020">
    <property type="term" value="C:membrane"/>
    <property type="evidence" value="ECO:0007669"/>
    <property type="project" value="UniProtKB-SubCell"/>
</dbReference>
<evidence type="ECO:0000256" key="5">
    <source>
        <dbReference type="ARBA" id="ARBA00023136"/>
    </source>
</evidence>
<comment type="caution">
    <text evidence="8">The sequence shown here is derived from an EMBL/GenBank/DDBJ whole genome shotgun (WGS) entry which is preliminary data.</text>
</comment>
<dbReference type="InterPro" id="IPR003834">
    <property type="entry name" value="Cyt_c_assmbl_TM_dom"/>
</dbReference>
<dbReference type="InterPro" id="IPR051790">
    <property type="entry name" value="Cytochrome_c-biogenesis_DsbD"/>
</dbReference>
<evidence type="ECO:0000313" key="9">
    <source>
        <dbReference type="Proteomes" id="UP000617951"/>
    </source>
</evidence>
<feature type="transmembrane region" description="Helical" evidence="6">
    <location>
        <begin position="151"/>
        <end position="175"/>
    </location>
</feature>
<evidence type="ECO:0000259" key="7">
    <source>
        <dbReference type="Pfam" id="PF02683"/>
    </source>
</evidence>
<dbReference type="GO" id="GO:0017004">
    <property type="term" value="P:cytochrome complex assembly"/>
    <property type="evidence" value="ECO:0007669"/>
    <property type="project" value="InterPro"/>
</dbReference>
<keyword evidence="4 6" id="KW-1133">Transmembrane helix</keyword>
<proteinExistence type="inferred from homology"/>
<dbReference type="PANTHER" id="PTHR31272">
    <property type="entry name" value="CYTOCHROME C-TYPE BIOGENESIS PROTEIN HI_1454-RELATED"/>
    <property type="match status" value="1"/>
</dbReference>
<feature type="transmembrane region" description="Helical" evidence="6">
    <location>
        <begin position="12"/>
        <end position="30"/>
    </location>
</feature>
<evidence type="ECO:0000313" key="8">
    <source>
        <dbReference type="EMBL" id="MBC8538654.1"/>
    </source>
</evidence>
<feature type="transmembrane region" description="Helical" evidence="6">
    <location>
        <begin position="76"/>
        <end position="97"/>
    </location>
</feature>
<name>A0A926HW49_9FIRM</name>
<organism evidence="8 9">
    <name type="scientific">Guopingia tenuis</name>
    <dbReference type="NCBI Taxonomy" id="2763656"/>
    <lineage>
        <taxon>Bacteria</taxon>
        <taxon>Bacillati</taxon>
        <taxon>Bacillota</taxon>
        <taxon>Clostridia</taxon>
        <taxon>Christensenellales</taxon>
        <taxon>Christensenellaceae</taxon>
        <taxon>Guopingia</taxon>
    </lineage>
</organism>
<feature type="transmembrane region" description="Helical" evidence="6">
    <location>
        <begin position="118"/>
        <end position="145"/>
    </location>
</feature>
<evidence type="ECO:0000256" key="2">
    <source>
        <dbReference type="ARBA" id="ARBA00006143"/>
    </source>
</evidence>
<sequence length="221" mass="23804">MQYLLTFLEGVISFISPCLLPMLPVYISYFAGEGGGEGNRRVWPRALAFVLGFTVVFVALGLFAGALGSLLRKYQMVFQIVCGLIVVILGLSFLGVIRIPLFSGGKAGREIAVRGVISAFLFGLVFSISWTPCVGAFLGAALMLASQQASVWQGLLLLLCYSLGLGIPFLVSAVLIGKLKTAFDFIKRHYKTINLISGIFLILMGILMMTGLLARLLSLLS</sequence>
<gene>
    <name evidence="8" type="ORF">H8693_06865</name>
</gene>
<feature type="transmembrane region" description="Helical" evidence="6">
    <location>
        <begin position="42"/>
        <end position="64"/>
    </location>
</feature>
<dbReference type="Pfam" id="PF02683">
    <property type="entry name" value="DsbD_TM"/>
    <property type="match status" value="1"/>
</dbReference>